<feature type="compositionally biased region" description="Pro residues" evidence="1">
    <location>
        <begin position="21"/>
        <end position="36"/>
    </location>
</feature>
<reference evidence="2 3" key="1">
    <citation type="journal article" date="2020" name="Nature">
        <title>Six reference-quality genomes reveal evolution of bat adaptations.</title>
        <authorList>
            <person name="Jebb D."/>
            <person name="Huang Z."/>
            <person name="Pippel M."/>
            <person name="Hughes G.M."/>
            <person name="Lavrichenko K."/>
            <person name="Devanna P."/>
            <person name="Winkler S."/>
            <person name="Jermiin L.S."/>
            <person name="Skirmuntt E.C."/>
            <person name="Katzourakis A."/>
            <person name="Burkitt-Gray L."/>
            <person name="Ray D.A."/>
            <person name="Sullivan K.A.M."/>
            <person name="Roscito J.G."/>
            <person name="Kirilenko B.M."/>
            <person name="Davalos L.M."/>
            <person name="Corthals A.P."/>
            <person name="Power M.L."/>
            <person name="Jones G."/>
            <person name="Ransome R.D."/>
            <person name="Dechmann D.K.N."/>
            <person name="Locatelli A.G."/>
            <person name="Puechmaille S.J."/>
            <person name="Fedrigo O."/>
            <person name="Jarvis E.D."/>
            <person name="Hiller M."/>
            <person name="Vernes S.C."/>
            <person name="Myers E.W."/>
            <person name="Teeling E.C."/>
        </authorList>
    </citation>
    <scope>NUCLEOTIDE SEQUENCE [LARGE SCALE GENOMIC DNA]</scope>
    <source>
        <strain evidence="2">MRhiFer1</strain>
        <tissue evidence="2">Lung</tissue>
    </source>
</reference>
<dbReference type="EMBL" id="JACAGC010000017">
    <property type="protein sequence ID" value="KAF6306762.1"/>
    <property type="molecule type" value="Genomic_DNA"/>
</dbReference>
<evidence type="ECO:0000313" key="3">
    <source>
        <dbReference type="Proteomes" id="UP000585614"/>
    </source>
</evidence>
<protein>
    <submittedName>
        <fullName evidence="2">Nuclear factor I C</fullName>
    </submittedName>
</protein>
<proteinExistence type="predicted"/>
<feature type="region of interest" description="Disordered" evidence="1">
    <location>
        <begin position="1"/>
        <end position="39"/>
    </location>
</feature>
<dbReference type="Proteomes" id="UP000585614">
    <property type="component" value="Unassembled WGS sequence"/>
</dbReference>
<dbReference type="AlphaFoldDB" id="A0A7J7U1R1"/>
<accession>A0A7J7U1R1</accession>
<comment type="caution">
    <text evidence="2">The sequence shown here is derived from an EMBL/GenBank/DDBJ whole genome shotgun (WGS) entry which is preliminary data.</text>
</comment>
<gene>
    <name evidence="2" type="ORF">mRhiFer1_011806</name>
</gene>
<feature type="compositionally biased region" description="Polar residues" evidence="1">
    <location>
        <begin position="1"/>
        <end position="10"/>
    </location>
</feature>
<organism evidence="2 3">
    <name type="scientific">Rhinolophus ferrumequinum</name>
    <name type="common">Greater horseshoe bat</name>
    <dbReference type="NCBI Taxonomy" id="59479"/>
    <lineage>
        <taxon>Eukaryota</taxon>
        <taxon>Metazoa</taxon>
        <taxon>Chordata</taxon>
        <taxon>Craniata</taxon>
        <taxon>Vertebrata</taxon>
        <taxon>Euteleostomi</taxon>
        <taxon>Mammalia</taxon>
        <taxon>Eutheria</taxon>
        <taxon>Laurasiatheria</taxon>
        <taxon>Chiroptera</taxon>
        <taxon>Yinpterochiroptera</taxon>
        <taxon>Rhinolophoidea</taxon>
        <taxon>Rhinolophidae</taxon>
        <taxon>Rhinolophinae</taxon>
        <taxon>Rhinolophus</taxon>
    </lineage>
</organism>
<evidence type="ECO:0000256" key="1">
    <source>
        <dbReference type="SAM" id="MobiDB-lite"/>
    </source>
</evidence>
<sequence length="133" mass="14182">MTAPSLSPQGSPGALIHPQPCTSPRPPSCPRRPPPTSHIRLSATHLTSIHRTHSKISSRWLVTQPASNLDRLLYARHVPCKPFLCGIRTKGSSGHLSGTVLVSGIRKISAHALLLRPGGGHTAGPRPMFSVES</sequence>
<name>A0A7J7U1R1_RHIFE</name>
<evidence type="ECO:0000313" key="2">
    <source>
        <dbReference type="EMBL" id="KAF6306762.1"/>
    </source>
</evidence>